<evidence type="ECO:0000256" key="1">
    <source>
        <dbReference type="SAM" id="SignalP"/>
    </source>
</evidence>
<dbReference type="InterPro" id="IPR012338">
    <property type="entry name" value="Beta-lactam/transpept-like"/>
</dbReference>
<dbReference type="Gene3D" id="3.40.710.10">
    <property type="entry name" value="DD-peptidase/beta-lactamase superfamily"/>
    <property type="match status" value="1"/>
</dbReference>
<evidence type="ECO:0000259" key="2">
    <source>
        <dbReference type="Pfam" id="PF00768"/>
    </source>
</evidence>
<reference evidence="3 4" key="1">
    <citation type="submission" date="2019-03" db="EMBL/GenBank/DDBJ databases">
        <title>Genomics of glacier-inhabiting Cryobacterium strains.</title>
        <authorList>
            <person name="Liu Q."/>
            <person name="Xin Y.-H."/>
        </authorList>
    </citation>
    <scope>NUCLEOTIDE SEQUENCE [LARGE SCALE GENOMIC DNA]</scope>
    <source>
        <strain evidence="3 4">CGMCC 1.10440</strain>
    </source>
</reference>
<protein>
    <submittedName>
        <fullName evidence="3">D-alanyl-D-alanine carboxypeptidase</fullName>
    </submittedName>
</protein>
<sequence>MVLATAFYLPMTLLAPLPEAQADAITASAPENPAVELDWPGYGASAVGAVGFPEVFATGGSQKPRTIASITKVITSLVVLAKKPIADGTDGPTLTMTSADAALYGSYLARNGEVKPVRAGLKLSERQVLQVVLIASANNYAESLSTWAFGSQRAFLAAAADWLAKKGLTSTTLQDSSGMNPGNKSTTRDLIELAKLALADPVVSTIVSTRSVTLPYIGTVANTNALLGNGGINGIKTGTLPEAGACLLFSSTIQVGEHSVTLVGVILGGTDHPSLDVAVRRLLSSAKAGFRELPLVTAGEPFYSYSTPWEQSARAVATRDGSVLAWAGTKVTVRSTSEAVRDGAVGQSVGSVTYTVGTSIVTVPLALDDVLGDPGPWWRLTHPFG</sequence>
<dbReference type="Proteomes" id="UP000298488">
    <property type="component" value="Unassembled WGS sequence"/>
</dbReference>
<keyword evidence="3" id="KW-0378">Hydrolase</keyword>
<evidence type="ECO:0000313" key="3">
    <source>
        <dbReference type="EMBL" id="TFB80688.1"/>
    </source>
</evidence>
<dbReference type="Pfam" id="PF00768">
    <property type="entry name" value="Peptidase_S11"/>
    <property type="match status" value="1"/>
</dbReference>
<organism evidence="3 4">
    <name type="scientific">Terrimesophilobacter mesophilus</name>
    <dbReference type="NCBI Taxonomy" id="433647"/>
    <lineage>
        <taxon>Bacteria</taxon>
        <taxon>Bacillati</taxon>
        <taxon>Actinomycetota</taxon>
        <taxon>Actinomycetes</taxon>
        <taxon>Micrococcales</taxon>
        <taxon>Microbacteriaceae</taxon>
        <taxon>Terrimesophilobacter</taxon>
    </lineage>
</organism>
<dbReference type="SUPFAM" id="SSF56601">
    <property type="entry name" value="beta-lactamase/transpeptidase-like"/>
    <property type="match status" value="1"/>
</dbReference>
<proteinExistence type="predicted"/>
<feature type="domain" description="Peptidase S11 D-alanyl-D-alanine carboxypeptidase A N-terminal" evidence="2">
    <location>
        <begin position="55"/>
        <end position="254"/>
    </location>
</feature>
<feature type="signal peptide" evidence="1">
    <location>
        <begin position="1"/>
        <end position="22"/>
    </location>
</feature>
<dbReference type="AlphaFoldDB" id="A0A4V3I9T1"/>
<gene>
    <name evidence="3" type="ORF">E3N84_01500</name>
</gene>
<comment type="caution">
    <text evidence="3">The sequence shown here is derived from an EMBL/GenBank/DDBJ whole genome shotgun (WGS) entry which is preliminary data.</text>
</comment>
<name>A0A4V3I9T1_9MICO</name>
<keyword evidence="3" id="KW-0645">Protease</keyword>
<keyword evidence="1" id="KW-0732">Signal</keyword>
<accession>A0A4V3I9T1</accession>
<dbReference type="InterPro" id="IPR001967">
    <property type="entry name" value="Peptidase_S11_N"/>
</dbReference>
<dbReference type="EMBL" id="SOFI01000003">
    <property type="protein sequence ID" value="TFB80688.1"/>
    <property type="molecule type" value="Genomic_DNA"/>
</dbReference>
<keyword evidence="4" id="KW-1185">Reference proteome</keyword>
<dbReference type="GO" id="GO:0006508">
    <property type="term" value="P:proteolysis"/>
    <property type="evidence" value="ECO:0007669"/>
    <property type="project" value="InterPro"/>
</dbReference>
<evidence type="ECO:0000313" key="4">
    <source>
        <dbReference type="Proteomes" id="UP000298488"/>
    </source>
</evidence>
<dbReference type="OrthoDB" id="5241551at2"/>
<keyword evidence="3" id="KW-0121">Carboxypeptidase</keyword>
<dbReference type="GO" id="GO:0009002">
    <property type="term" value="F:serine-type D-Ala-D-Ala carboxypeptidase activity"/>
    <property type="evidence" value="ECO:0007669"/>
    <property type="project" value="InterPro"/>
</dbReference>
<feature type="chain" id="PRO_5038536005" evidence="1">
    <location>
        <begin position="23"/>
        <end position="385"/>
    </location>
</feature>